<dbReference type="EMBL" id="CP144700">
    <property type="protein sequence ID" value="WVZ24746.1"/>
    <property type="molecule type" value="Genomic_DNA"/>
</dbReference>
<reference evidence="2 3" key="1">
    <citation type="journal article" date="2023" name="Life. Sci Alliance">
        <title>Evolutionary insights into 3D genome organization and epigenetic landscape of Vigna mungo.</title>
        <authorList>
            <person name="Junaid A."/>
            <person name="Singh B."/>
            <person name="Bhatia S."/>
        </authorList>
    </citation>
    <scope>NUCLEOTIDE SEQUENCE [LARGE SCALE GENOMIC DNA]</scope>
    <source>
        <strain evidence="2">Urdbean</strain>
    </source>
</reference>
<accession>A0AAQ3P9T3</accession>
<organism evidence="2 3">
    <name type="scientific">Vigna mungo</name>
    <name type="common">Black gram</name>
    <name type="synonym">Phaseolus mungo</name>
    <dbReference type="NCBI Taxonomy" id="3915"/>
    <lineage>
        <taxon>Eukaryota</taxon>
        <taxon>Viridiplantae</taxon>
        <taxon>Streptophyta</taxon>
        <taxon>Embryophyta</taxon>
        <taxon>Tracheophyta</taxon>
        <taxon>Spermatophyta</taxon>
        <taxon>Magnoliopsida</taxon>
        <taxon>eudicotyledons</taxon>
        <taxon>Gunneridae</taxon>
        <taxon>Pentapetalae</taxon>
        <taxon>rosids</taxon>
        <taxon>fabids</taxon>
        <taxon>Fabales</taxon>
        <taxon>Fabaceae</taxon>
        <taxon>Papilionoideae</taxon>
        <taxon>50 kb inversion clade</taxon>
        <taxon>NPAAA clade</taxon>
        <taxon>indigoferoid/millettioid clade</taxon>
        <taxon>Phaseoleae</taxon>
        <taxon>Vigna</taxon>
    </lineage>
</organism>
<keyword evidence="1" id="KW-0812">Transmembrane</keyword>
<sequence>MQATTNRCLRDITHCKIATKIIMLTLIIRLVLCIIPLCLLFIRYKLLFKPIPCYLKPHLFSFIPCICKPILIKFKTKKRASCHIRDTSEYSTIPISSSPPPFFPIQNQNLYS</sequence>
<keyword evidence="1" id="KW-0472">Membrane</keyword>
<evidence type="ECO:0000313" key="2">
    <source>
        <dbReference type="EMBL" id="WVZ24746.1"/>
    </source>
</evidence>
<evidence type="ECO:0000256" key="1">
    <source>
        <dbReference type="SAM" id="Phobius"/>
    </source>
</evidence>
<keyword evidence="3" id="KW-1185">Reference proteome</keyword>
<gene>
    <name evidence="2" type="ORF">V8G54_003290</name>
</gene>
<keyword evidence="1" id="KW-1133">Transmembrane helix</keyword>
<dbReference type="Proteomes" id="UP001374535">
    <property type="component" value="Chromosome 1"/>
</dbReference>
<name>A0AAQ3P9T3_VIGMU</name>
<proteinExistence type="predicted"/>
<evidence type="ECO:0000313" key="3">
    <source>
        <dbReference type="Proteomes" id="UP001374535"/>
    </source>
</evidence>
<dbReference type="AlphaFoldDB" id="A0AAQ3P9T3"/>
<protein>
    <submittedName>
        <fullName evidence="2">Uncharacterized protein</fullName>
    </submittedName>
</protein>
<feature type="transmembrane region" description="Helical" evidence="1">
    <location>
        <begin position="21"/>
        <end position="42"/>
    </location>
</feature>